<dbReference type="GO" id="GO:0046872">
    <property type="term" value="F:metal ion binding"/>
    <property type="evidence" value="ECO:0007669"/>
    <property type="project" value="UniProtKB-UniRule"/>
</dbReference>
<dbReference type="PROSITE" id="PS51669">
    <property type="entry name" value="4FE4S_MOW_BIS_MGD"/>
    <property type="match status" value="1"/>
</dbReference>
<keyword evidence="9 14" id="KW-0411">Iron-sulfur</keyword>
<dbReference type="EC" id="7.1.1.-" evidence="14"/>
<dbReference type="InterPro" id="IPR050123">
    <property type="entry name" value="Prok_molybdopt-oxidoreductase"/>
</dbReference>
<evidence type="ECO:0000256" key="2">
    <source>
        <dbReference type="ARBA" id="ARBA00005404"/>
    </source>
</evidence>
<evidence type="ECO:0000256" key="1">
    <source>
        <dbReference type="ARBA" id="ARBA00001966"/>
    </source>
</evidence>
<dbReference type="Pfam" id="PF22117">
    <property type="entry name" value="Fer4_Nqo3"/>
    <property type="match status" value="1"/>
</dbReference>
<dbReference type="Gene3D" id="3.10.20.740">
    <property type="match status" value="1"/>
</dbReference>
<evidence type="ECO:0000259" key="16">
    <source>
        <dbReference type="PROSITE" id="PS51669"/>
    </source>
</evidence>
<dbReference type="SMART" id="SM00926">
    <property type="entry name" value="Molybdop_Fe4S4"/>
    <property type="match status" value="1"/>
</dbReference>
<keyword evidence="10 14" id="KW-0520">NAD</keyword>
<comment type="catalytic activity">
    <reaction evidence="13 14">
        <text>a quinone + NADH + 5 H(+)(in) = a quinol + NAD(+) + 4 H(+)(out)</text>
        <dbReference type="Rhea" id="RHEA:57888"/>
        <dbReference type="ChEBI" id="CHEBI:15378"/>
        <dbReference type="ChEBI" id="CHEBI:24646"/>
        <dbReference type="ChEBI" id="CHEBI:57540"/>
        <dbReference type="ChEBI" id="CHEBI:57945"/>
        <dbReference type="ChEBI" id="CHEBI:132124"/>
    </reaction>
</comment>
<dbReference type="InterPro" id="IPR001041">
    <property type="entry name" value="2Fe-2S_ferredoxin-type"/>
</dbReference>
<evidence type="ECO:0000259" key="17">
    <source>
        <dbReference type="PROSITE" id="PS51839"/>
    </source>
</evidence>
<dbReference type="NCBIfam" id="TIGR01973">
    <property type="entry name" value="NuoG"/>
    <property type="match status" value="1"/>
</dbReference>
<feature type="domain" description="4Fe-4S His(Cys)3-ligated-type" evidence="17">
    <location>
        <begin position="83"/>
        <end position="122"/>
    </location>
</feature>
<dbReference type="Pfam" id="PF10588">
    <property type="entry name" value="NADH-G_4Fe-4S_3"/>
    <property type="match status" value="1"/>
</dbReference>
<dbReference type="RefSeq" id="WP_136577557.1">
    <property type="nucleotide sequence ID" value="NZ_STFF01000003.1"/>
</dbReference>
<dbReference type="AlphaFoldDB" id="A0A4S8HVK1"/>
<dbReference type="GO" id="GO:0042773">
    <property type="term" value="P:ATP synthesis coupled electron transport"/>
    <property type="evidence" value="ECO:0007669"/>
    <property type="project" value="InterPro"/>
</dbReference>
<dbReference type="PROSITE" id="PS51085">
    <property type="entry name" value="2FE2S_FER_2"/>
    <property type="match status" value="1"/>
</dbReference>
<gene>
    <name evidence="18" type="primary">nuoG</name>
    <name evidence="18" type="ORF">FAM09_13040</name>
</gene>
<reference evidence="18 19" key="1">
    <citation type="submission" date="2019-04" db="EMBL/GenBank/DDBJ databases">
        <title>Niastella caeni sp. nov., isolated from activated sludge.</title>
        <authorList>
            <person name="Sheng M."/>
        </authorList>
    </citation>
    <scope>NUCLEOTIDE SEQUENCE [LARGE SCALE GENOMIC DNA]</scope>
    <source>
        <strain evidence="18 19">HX-2-15</strain>
    </source>
</reference>
<feature type="domain" description="4Fe-4S Mo/W bis-MGD-type" evidence="16">
    <location>
        <begin position="221"/>
        <end position="277"/>
    </location>
</feature>
<dbReference type="FunFam" id="3.10.20.740:FF:000002">
    <property type="entry name" value="NADH-quinone oxidoreductase"/>
    <property type="match status" value="1"/>
</dbReference>
<dbReference type="GO" id="GO:0051537">
    <property type="term" value="F:2 iron, 2 sulfur cluster binding"/>
    <property type="evidence" value="ECO:0007669"/>
    <property type="project" value="UniProtKB-UniRule"/>
</dbReference>
<dbReference type="Proteomes" id="UP000306918">
    <property type="component" value="Unassembled WGS sequence"/>
</dbReference>
<name>A0A4S8HVK1_9BACT</name>
<dbReference type="CDD" id="cd02788">
    <property type="entry name" value="MopB_CT_NDH-1_NuoG2-N7"/>
    <property type="match status" value="1"/>
</dbReference>
<dbReference type="Gene3D" id="3.30.200.210">
    <property type="match status" value="1"/>
</dbReference>
<evidence type="ECO:0000256" key="13">
    <source>
        <dbReference type="ARBA" id="ARBA00047712"/>
    </source>
</evidence>
<dbReference type="PROSITE" id="PS51839">
    <property type="entry name" value="4FE4S_HC3"/>
    <property type="match status" value="1"/>
</dbReference>
<dbReference type="GO" id="GO:0003954">
    <property type="term" value="F:NADH dehydrogenase activity"/>
    <property type="evidence" value="ECO:0007669"/>
    <property type="project" value="TreeGrafter"/>
</dbReference>
<evidence type="ECO:0000256" key="11">
    <source>
        <dbReference type="ARBA" id="ARBA00023075"/>
    </source>
</evidence>
<dbReference type="InterPro" id="IPR009010">
    <property type="entry name" value="Asp_de-COase-like_dom_sf"/>
</dbReference>
<dbReference type="SUPFAM" id="SSF54862">
    <property type="entry name" value="4Fe-4S ferredoxins"/>
    <property type="match status" value="1"/>
</dbReference>
<dbReference type="InterPro" id="IPR019574">
    <property type="entry name" value="NADH_UbQ_OxRdtase_Gsu_4Fe4S-bd"/>
</dbReference>
<organism evidence="18 19">
    <name type="scientific">Niastella caeni</name>
    <dbReference type="NCBI Taxonomy" id="2569763"/>
    <lineage>
        <taxon>Bacteria</taxon>
        <taxon>Pseudomonadati</taxon>
        <taxon>Bacteroidota</taxon>
        <taxon>Chitinophagia</taxon>
        <taxon>Chitinophagales</taxon>
        <taxon>Chitinophagaceae</taxon>
        <taxon>Niastella</taxon>
    </lineage>
</organism>
<dbReference type="InterPro" id="IPR010228">
    <property type="entry name" value="NADH_UbQ_OxRdtase_Gsu"/>
</dbReference>
<evidence type="ECO:0000259" key="15">
    <source>
        <dbReference type="PROSITE" id="PS51085"/>
    </source>
</evidence>
<dbReference type="SUPFAM" id="SSF53706">
    <property type="entry name" value="Formate dehydrogenase/DMSO reductase, domains 1-3"/>
    <property type="match status" value="1"/>
</dbReference>
<dbReference type="GO" id="GO:0051539">
    <property type="term" value="F:4 iron, 4 sulfur cluster binding"/>
    <property type="evidence" value="ECO:0007669"/>
    <property type="project" value="UniProtKB-KW"/>
</dbReference>
<keyword evidence="4 14" id="KW-0001">2Fe-2S</keyword>
<dbReference type="Pfam" id="PF13510">
    <property type="entry name" value="Fer2_4"/>
    <property type="match status" value="1"/>
</dbReference>
<keyword evidence="19" id="KW-1185">Reference proteome</keyword>
<comment type="function">
    <text evidence="14">NDH-1 shuttles electrons from NADH, via FMN and iron-sulfur (Fe-S) centers, to quinones in the respiratory chain. Couples the redox reaction to proton translocation (for every two electrons transferred, four hydrogen ions are translocated across the cytoplasmic membrane), and thus conserves the redox energy in a proton gradient.</text>
</comment>
<evidence type="ECO:0000313" key="19">
    <source>
        <dbReference type="Proteomes" id="UP000306918"/>
    </source>
</evidence>
<feature type="domain" description="2Fe-2S ferredoxin-type" evidence="15">
    <location>
        <begin position="1"/>
        <end position="83"/>
    </location>
</feature>
<evidence type="ECO:0000313" key="18">
    <source>
        <dbReference type="EMBL" id="THU39425.1"/>
    </source>
</evidence>
<keyword evidence="8 14" id="KW-0408">Iron</keyword>
<dbReference type="Pfam" id="PF04879">
    <property type="entry name" value="Molybdop_Fe4S4"/>
    <property type="match status" value="1"/>
</dbReference>
<dbReference type="PANTHER" id="PTHR43105:SF10">
    <property type="entry name" value="NADH-QUINONE OXIDOREDUCTASE SUBUNIT G"/>
    <property type="match status" value="1"/>
</dbReference>
<comment type="cofactor">
    <cofactor evidence="1 14">
        <name>[4Fe-4S] cluster</name>
        <dbReference type="ChEBI" id="CHEBI:49883"/>
    </cofactor>
</comment>
<dbReference type="InterPro" id="IPR000283">
    <property type="entry name" value="NADH_UbQ_OxRdtase_75kDa_su_CS"/>
</dbReference>
<dbReference type="SMART" id="SM00929">
    <property type="entry name" value="NADH-G_4Fe-4S_3"/>
    <property type="match status" value="1"/>
</dbReference>
<dbReference type="GO" id="GO:0008137">
    <property type="term" value="F:NADH dehydrogenase (ubiquinone) activity"/>
    <property type="evidence" value="ECO:0007669"/>
    <property type="project" value="UniProtKB-UniRule"/>
</dbReference>
<evidence type="ECO:0000256" key="6">
    <source>
        <dbReference type="ARBA" id="ARBA00022723"/>
    </source>
</evidence>
<comment type="caution">
    <text evidence="18">The sequence shown here is derived from an EMBL/GenBank/DDBJ whole genome shotgun (WGS) entry which is preliminary data.</text>
</comment>
<comment type="similarity">
    <text evidence="2 14">Belongs to the complex I 75 kDa subunit family.</text>
</comment>
<dbReference type="GO" id="GO:0016020">
    <property type="term" value="C:membrane"/>
    <property type="evidence" value="ECO:0007669"/>
    <property type="project" value="InterPro"/>
</dbReference>
<dbReference type="GO" id="GO:0048038">
    <property type="term" value="F:quinone binding"/>
    <property type="evidence" value="ECO:0007669"/>
    <property type="project" value="UniProtKB-UniRule"/>
</dbReference>
<dbReference type="PROSITE" id="PS00641">
    <property type="entry name" value="COMPLEX1_75K_1"/>
    <property type="match status" value="1"/>
</dbReference>
<dbReference type="PROSITE" id="PS00642">
    <property type="entry name" value="COMPLEX1_75K_2"/>
    <property type="match status" value="1"/>
</dbReference>
<evidence type="ECO:0000256" key="9">
    <source>
        <dbReference type="ARBA" id="ARBA00023014"/>
    </source>
</evidence>
<dbReference type="Gene3D" id="3.40.50.740">
    <property type="match status" value="1"/>
</dbReference>
<dbReference type="InterPro" id="IPR006963">
    <property type="entry name" value="Mopterin_OxRdtase_4Fe-4S_dom"/>
</dbReference>
<evidence type="ECO:0000256" key="5">
    <source>
        <dbReference type="ARBA" id="ARBA00022719"/>
    </source>
</evidence>
<proteinExistence type="inferred from homology"/>
<dbReference type="InterPro" id="IPR006656">
    <property type="entry name" value="Mopterin_OxRdtase"/>
</dbReference>
<dbReference type="PROSITE" id="PS00643">
    <property type="entry name" value="COMPLEX1_75K_3"/>
    <property type="match status" value="1"/>
</dbReference>
<dbReference type="OrthoDB" id="9805142at2"/>
<evidence type="ECO:0000256" key="4">
    <source>
        <dbReference type="ARBA" id="ARBA00022714"/>
    </source>
</evidence>
<dbReference type="Pfam" id="PF00384">
    <property type="entry name" value="Molybdopterin"/>
    <property type="match status" value="1"/>
</dbReference>
<dbReference type="InterPro" id="IPR036010">
    <property type="entry name" value="2Fe-2S_ferredoxin-like_sf"/>
</dbReference>
<keyword evidence="11" id="KW-0830">Ubiquinone</keyword>
<keyword evidence="18" id="KW-0560">Oxidoreductase</keyword>
<sequence length="902" mass="100017">MSTIYIDNKPFEVKAGKNLLEACLSLGIDLPYFCWHPALGSVGACRQCAVKVFKDENDTRGRLVMSCMESIKDGLHLSVSDTTAKAFRSQVIEWLMTNHPHDCPVCDEGGSCHLQDMTVMTGHDYRRYHYKKRTYTNQYLGPFIHHEMNRCIQCYRCVRYYHDYAGGKDLNVFAAHNHVYFGREQNGVLQSPFSGNLTEVCPTGVFTDKTLREHYTRKWDLTTAPSVCHHCSLGCNTIAGERYGALRCITNRFNSQVNGYFLCDRGRFGYEFVNSDNRITQPLIRNRAVEAVDETVLMDHLRTLITNNTIIGIGSPRASVESNVALMQLVGKENFYQGISDNLGFIEKRIVEVLQTGVVKTASLNDIQQSDAILVLGEDIWNTAPVMALAVRQGVMHTAAEQALQNRALPAWHDAAVRELVQEEKGFLANCTITTSPLDEISTSVVHAAPDELARIGFAITQHLNASLSPVQLGNDAMTKVAAIAAALQRAKRPVIISGTSCYNEALIRAAFDIAAALKATADEVHIAYVLPECNSMGLAMMGASSFENAVLRVSRNTNVTAILLENDIYRNMPAHIADVFFDKCQQCIVLDSLNNPTTQKADVLIPAATFAEADGTLVNNEGRAQRFYQVFIPANKNIQESWKWLLKLQALKNGTGNGQAHHPEDVLTLCEQLMPQFTGIASVAPPHDFRIHGQSLPRAPHRYSGRTAMLSNLAVSEPKPKQDGDSPFTFTMEGFSGMPPSPLIPFFWSPGWNSIQSVNKYQQEPGGALRNEHAGQLLFQYKQEAAPVYFKDMPEAFVARNEKWLLLPQYYIMGSEELSFYTSGVAELSPDVYIAISEKDAEPLGVVNGSLISIKVFEQTYELPVKIEAALQRGVALMPAGLPGIQVMPWNGYVQLVSVKL</sequence>
<keyword evidence="6 14" id="KW-0479">Metal-binding</keyword>
<accession>A0A4S8HVK1</accession>
<dbReference type="EMBL" id="STFF01000003">
    <property type="protein sequence ID" value="THU39425.1"/>
    <property type="molecule type" value="Genomic_DNA"/>
</dbReference>
<dbReference type="PANTHER" id="PTHR43105">
    <property type="entry name" value="RESPIRATORY NITRATE REDUCTASE"/>
    <property type="match status" value="1"/>
</dbReference>
<dbReference type="InterPro" id="IPR054351">
    <property type="entry name" value="NADH_UbQ_OxRdtase_ferredoxin"/>
</dbReference>
<keyword evidence="7 14" id="KW-1278">Translocase</keyword>
<evidence type="ECO:0000256" key="14">
    <source>
        <dbReference type="RuleBase" id="RU003525"/>
    </source>
</evidence>
<dbReference type="SUPFAM" id="SSF54292">
    <property type="entry name" value="2Fe-2S ferredoxin-like"/>
    <property type="match status" value="1"/>
</dbReference>
<comment type="subunit">
    <text evidence="12">Composed of 13 different subunits. Subunits NuoCD, E, F, and G constitute the peripheral sector of the complex.</text>
</comment>
<evidence type="ECO:0000256" key="7">
    <source>
        <dbReference type="ARBA" id="ARBA00022967"/>
    </source>
</evidence>
<evidence type="ECO:0000256" key="8">
    <source>
        <dbReference type="ARBA" id="ARBA00023004"/>
    </source>
</evidence>
<keyword evidence="5 14" id="KW-0874">Quinone</keyword>
<evidence type="ECO:0000256" key="12">
    <source>
        <dbReference type="ARBA" id="ARBA00026021"/>
    </source>
</evidence>
<keyword evidence="3 14" id="KW-0004">4Fe-4S</keyword>
<evidence type="ECO:0000256" key="10">
    <source>
        <dbReference type="ARBA" id="ARBA00023027"/>
    </source>
</evidence>
<dbReference type="CDD" id="cd00207">
    <property type="entry name" value="fer2"/>
    <property type="match status" value="1"/>
</dbReference>
<protein>
    <recommendedName>
        <fullName evidence="14">NADH-quinone oxidoreductase</fullName>
        <ecNumber evidence="14">7.1.1.-</ecNumber>
    </recommendedName>
</protein>
<comment type="cofactor">
    <cofactor evidence="14">
        <name>[2Fe-2S] cluster</name>
        <dbReference type="ChEBI" id="CHEBI:190135"/>
    </cofactor>
    <text evidence="14">Binds 1 [2Fe-2S] cluster per subunit.</text>
</comment>
<evidence type="ECO:0000256" key="3">
    <source>
        <dbReference type="ARBA" id="ARBA00022485"/>
    </source>
</evidence>
<dbReference type="SUPFAM" id="SSF50692">
    <property type="entry name" value="ADC-like"/>
    <property type="match status" value="1"/>
</dbReference>